<keyword evidence="4 7" id="KW-0488">Methylation</keyword>
<dbReference type="FunFam" id="3.30.70.1660:FF:000004">
    <property type="entry name" value="Peptide chain release factor 1"/>
    <property type="match status" value="1"/>
</dbReference>
<evidence type="ECO:0000259" key="9">
    <source>
        <dbReference type="PROSITE" id="PS00745"/>
    </source>
</evidence>
<dbReference type="GO" id="GO:0005829">
    <property type="term" value="C:cytosol"/>
    <property type="evidence" value="ECO:0007669"/>
    <property type="project" value="UniProtKB-ARBA"/>
</dbReference>
<dbReference type="EMBL" id="WSEL01000009">
    <property type="protein sequence ID" value="MVQ32345.1"/>
    <property type="molecule type" value="Genomic_DNA"/>
</dbReference>
<dbReference type="Pfam" id="PF00472">
    <property type="entry name" value="RF-1"/>
    <property type="match status" value="1"/>
</dbReference>
<evidence type="ECO:0000256" key="2">
    <source>
        <dbReference type="ARBA" id="ARBA00004496"/>
    </source>
</evidence>
<dbReference type="InterPro" id="IPR004373">
    <property type="entry name" value="RF-1"/>
</dbReference>
<dbReference type="PANTHER" id="PTHR43804">
    <property type="entry name" value="LD18447P"/>
    <property type="match status" value="1"/>
</dbReference>
<dbReference type="Gene3D" id="3.30.160.20">
    <property type="match status" value="1"/>
</dbReference>
<reference evidence="10 11" key="1">
    <citation type="submission" date="2019-12" db="EMBL/GenBank/DDBJ databases">
        <authorList>
            <person name="Huq M.A."/>
        </authorList>
    </citation>
    <scope>NUCLEOTIDE SEQUENCE [LARGE SCALE GENOMIC DNA]</scope>
    <source>
        <strain evidence="10 11">MAH-25</strain>
    </source>
</reference>
<keyword evidence="5 7" id="KW-0963">Cytoplasm</keyword>
<sequence length="365" mass="40783">MKPFLRQQLERYPVRLQELDFFLQQPEVVQDMARFRALTREHAEVSEVAGRFQHLRDREAQLASTRELLDDPDMAEMARDEIATLEAELPELEDELQKLLLPKDPDDVRNTFLEIRAGTGGDESALFAGDLLRMYTRYAERQGWRCELVSESPGEVGGYKEVVVRVVGDGSYGKLKFESGGHRVQRVPATETQGRIHTSACTVAALAEPDEAQAVQINPADLRIDTFRASGAGGQHINKTDSAVRVTHIPTGIVAECQDDRSQHRNKAKALQVLAARIQDKERTERAAKEAATRKGLIGSGDRSDRIRTYNFPQGRVTDHRINLTLYKLSFVMEGDLDELIDGLLLARKAEQLEDLELGLGAPAA</sequence>
<keyword evidence="6 7" id="KW-0648">Protein biosynthesis</keyword>
<dbReference type="InterPro" id="IPR045853">
    <property type="entry name" value="Pep_chain_release_fac_I_sf"/>
</dbReference>
<organism evidence="10 11">
    <name type="scientific">Ramlibacter pinisoli</name>
    <dbReference type="NCBI Taxonomy" id="2682844"/>
    <lineage>
        <taxon>Bacteria</taxon>
        <taxon>Pseudomonadati</taxon>
        <taxon>Pseudomonadota</taxon>
        <taxon>Betaproteobacteria</taxon>
        <taxon>Burkholderiales</taxon>
        <taxon>Comamonadaceae</taxon>
        <taxon>Ramlibacter</taxon>
    </lineage>
</organism>
<comment type="caution">
    <text evidence="10">The sequence shown here is derived from an EMBL/GenBank/DDBJ whole genome shotgun (WGS) entry which is preliminary data.</text>
</comment>
<name>A0A6N8J0H5_9BURK</name>
<comment type="similarity">
    <text evidence="3 7">Belongs to the prokaryotic/mitochondrial release factor family.</text>
</comment>
<evidence type="ECO:0000256" key="5">
    <source>
        <dbReference type="ARBA" id="ARBA00022490"/>
    </source>
</evidence>
<dbReference type="InterPro" id="IPR005139">
    <property type="entry name" value="PCRF"/>
</dbReference>
<evidence type="ECO:0000256" key="1">
    <source>
        <dbReference type="ARBA" id="ARBA00002986"/>
    </source>
</evidence>
<dbReference type="SMART" id="SM00937">
    <property type="entry name" value="PCRF"/>
    <property type="match status" value="1"/>
</dbReference>
<dbReference type="PROSITE" id="PS00745">
    <property type="entry name" value="RF_PROK_I"/>
    <property type="match status" value="1"/>
</dbReference>
<evidence type="ECO:0000313" key="11">
    <source>
        <dbReference type="Proteomes" id="UP000469385"/>
    </source>
</evidence>
<protein>
    <recommendedName>
        <fullName evidence="7 8">Peptide chain release factor 1</fullName>
        <shortName evidence="7">RF-1</shortName>
    </recommendedName>
</protein>
<evidence type="ECO:0000313" key="10">
    <source>
        <dbReference type="EMBL" id="MVQ32345.1"/>
    </source>
</evidence>
<comment type="PTM">
    <text evidence="7">Methylated by PrmC. Methylation increases the termination efficiency of RF1.</text>
</comment>
<dbReference type="SUPFAM" id="SSF75620">
    <property type="entry name" value="Release factor"/>
    <property type="match status" value="1"/>
</dbReference>
<dbReference type="AlphaFoldDB" id="A0A6N8J0H5"/>
<keyword evidence="11" id="KW-1185">Reference proteome</keyword>
<dbReference type="RefSeq" id="WP_157400313.1">
    <property type="nucleotide sequence ID" value="NZ_WSEL01000009.1"/>
</dbReference>
<dbReference type="NCBIfam" id="NF001859">
    <property type="entry name" value="PRK00591.1"/>
    <property type="match status" value="1"/>
</dbReference>
<evidence type="ECO:0000256" key="4">
    <source>
        <dbReference type="ARBA" id="ARBA00022481"/>
    </source>
</evidence>
<dbReference type="PANTHER" id="PTHR43804:SF7">
    <property type="entry name" value="LD18447P"/>
    <property type="match status" value="1"/>
</dbReference>
<dbReference type="FunFam" id="3.30.160.20:FF:000004">
    <property type="entry name" value="Peptide chain release factor 1"/>
    <property type="match status" value="1"/>
</dbReference>
<gene>
    <name evidence="7 10" type="primary">prfA</name>
    <name evidence="10" type="ORF">GON04_23015</name>
</gene>
<accession>A0A6N8J0H5</accession>
<dbReference type="NCBIfam" id="TIGR00019">
    <property type="entry name" value="prfA"/>
    <property type="match status" value="1"/>
</dbReference>
<dbReference type="InterPro" id="IPR000352">
    <property type="entry name" value="Pep_chain_release_fac_I"/>
</dbReference>
<dbReference type="Pfam" id="PF03462">
    <property type="entry name" value="PCRF"/>
    <property type="match status" value="1"/>
</dbReference>
<dbReference type="GO" id="GO:0016149">
    <property type="term" value="F:translation release factor activity, codon specific"/>
    <property type="evidence" value="ECO:0007669"/>
    <property type="project" value="UniProtKB-UniRule"/>
</dbReference>
<feature type="domain" description="Prokaryotic-type class I peptide chain release factors" evidence="9">
    <location>
        <begin position="228"/>
        <end position="244"/>
    </location>
</feature>
<evidence type="ECO:0000256" key="8">
    <source>
        <dbReference type="NCBIfam" id="TIGR00019"/>
    </source>
</evidence>
<dbReference type="FunFam" id="3.30.70.1660:FF:000002">
    <property type="entry name" value="Peptide chain release factor 1"/>
    <property type="match status" value="1"/>
</dbReference>
<comment type="function">
    <text evidence="1 7">Peptide chain release factor 1 directs the termination of translation in response to the peptide chain termination codons UAG and UAA.</text>
</comment>
<dbReference type="Proteomes" id="UP000469385">
    <property type="component" value="Unassembled WGS sequence"/>
</dbReference>
<evidence type="ECO:0000256" key="7">
    <source>
        <dbReference type="HAMAP-Rule" id="MF_00093"/>
    </source>
</evidence>
<comment type="subcellular location">
    <subcellularLocation>
        <location evidence="2 7">Cytoplasm</location>
    </subcellularLocation>
</comment>
<evidence type="ECO:0000256" key="3">
    <source>
        <dbReference type="ARBA" id="ARBA00010835"/>
    </source>
</evidence>
<evidence type="ECO:0000256" key="6">
    <source>
        <dbReference type="ARBA" id="ARBA00022917"/>
    </source>
</evidence>
<feature type="modified residue" description="N5-methylglutamine" evidence="7">
    <location>
        <position position="235"/>
    </location>
</feature>
<proteinExistence type="inferred from homology"/>
<dbReference type="InterPro" id="IPR050057">
    <property type="entry name" value="Prokaryotic/Mito_RF"/>
</dbReference>
<dbReference type="HAMAP" id="MF_00093">
    <property type="entry name" value="Rel_fac_1"/>
    <property type="match status" value="1"/>
</dbReference>
<dbReference type="Gene3D" id="6.10.140.1950">
    <property type="match status" value="1"/>
</dbReference>
<dbReference type="Gene3D" id="3.30.70.1660">
    <property type="match status" value="2"/>
</dbReference>